<accession>A0A147HZN6</accession>
<dbReference type="EMBL" id="LDTD01000052">
    <property type="protein sequence ID" value="KTT70491.1"/>
    <property type="molecule type" value="Genomic_DNA"/>
</dbReference>
<protein>
    <recommendedName>
        <fullName evidence="3">STAS/SEC14 domain-containing protein</fullName>
    </recommendedName>
</protein>
<proteinExistence type="predicted"/>
<evidence type="ECO:0008006" key="3">
    <source>
        <dbReference type="Google" id="ProtNLM"/>
    </source>
</evidence>
<dbReference type="STRING" id="33051.SB4_16215"/>
<organism evidence="1 2">
    <name type="scientific">Sphingomonas sanguinis</name>
    <dbReference type="NCBI Taxonomy" id="33051"/>
    <lineage>
        <taxon>Bacteria</taxon>
        <taxon>Pseudomonadati</taxon>
        <taxon>Pseudomonadota</taxon>
        <taxon>Alphaproteobacteria</taxon>
        <taxon>Sphingomonadales</taxon>
        <taxon>Sphingomonadaceae</taxon>
        <taxon>Sphingomonas</taxon>
    </lineage>
</organism>
<comment type="caution">
    <text evidence="1">The sequence shown here is derived from an EMBL/GenBank/DDBJ whole genome shotgun (WGS) entry which is preliminary data.</text>
</comment>
<dbReference type="AlphaFoldDB" id="A0A147HZN6"/>
<reference evidence="1 2" key="1">
    <citation type="journal article" date="2016" name="Front. Microbiol.">
        <title>Genomic Resource of Rice Seed Associated Bacteria.</title>
        <authorList>
            <person name="Midha S."/>
            <person name="Bansal K."/>
            <person name="Sharma S."/>
            <person name="Kumar N."/>
            <person name="Patil P.P."/>
            <person name="Chaudhry V."/>
            <person name="Patil P.B."/>
        </authorList>
    </citation>
    <scope>NUCLEOTIDE SEQUENCE [LARGE SCALE GENOMIC DNA]</scope>
    <source>
        <strain evidence="1 2">NS319</strain>
    </source>
</reference>
<evidence type="ECO:0000313" key="1">
    <source>
        <dbReference type="EMBL" id="KTT70491.1"/>
    </source>
</evidence>
<dbReference type="RefSeq" id="WP_058733103.1">
    <property type="nucleotide sequence ID" value="NZ_LDTD01000052.1"/>
</dbReference>
<evidence type="ECO:0000313" key="2">
    <source>
        <dbReference type="Proteomes" id="UP000072867"/>
    </source>
</evidence>
<gene>
    <name evidence="1" type="ORF">NS319_07735</name>
</gene>
<name>A0A147HZN6_9SPHN</name>
<dbReference type="PATRIC" id="fig|33051.3.peg.2670"/>
<sequence>MTNQNPLFDITLDLGLGYFEVVTRGFWSLDDIAEFRSALERTIHRIRATGRMPVSLCDYSHAMVQSQEVVAAFMQMMEAPAVRSGRVAVYTKGALTKFQATRANLDHGEFRFFTCKDAARAWLLSPRD</sequence>
<dbReference type="Proteomes" id="UP000072867">
    <property type="component" value="Unassembled WGS sequence"/>
</dbReference>